<evidence type="ECO:0000256" key="1">
    <source>
        <dbReference type="SAM" id="MobiDB-lite"/>
    </source>
</evidence>
<evidence type="ECO:0000313" key="3">
    <source>
        <dbReference type="Proteomes" id="UP001497453"/>
    </source>
</evidence>
<gene>
    <name evidence="2" type="ORF">GFSPODELE1_LOCUS10593</name>
</gene>
<protein>
    <submittedName>
        <fullName evidence="2">Uncharacterized protein</fullName>
    </submittedName>
</protein>
<feature type="compositionally biased region" description="Pro residues" evidence="1">
    <location>
        <begin position="289"/>
        <end position="303"/>
    </location>
</feature>
<dbReference type="EMBL" id="OZ037952">
    <property type="protein sequence ID" value="CAL1716119.1"/>
    <property type="molecule type" value="Genomic_DNA"/>
</dbReference>
<keyword evidence="3" id="KW-1185">Reference proteome</keyword>
<accession>A0ABP1E9C9</accession>
<evidence type="ECO:0000313" key="2">
    <source>
        <dbReference type="EMBL" id="CAL1716119.1"/>
    </source>
</evidence>
<feature type="region of interest" description="Disordered" evidence="1">
    <location>
        <begin position="283"/>
        <end position="319"/>
    </location>
</feature>
<name>A0ABP1E9C9_9APHY</name>
<dbReference type="Proteomes" id="UP001497453">
    <property type="component" value="Chromosome 9"/>
</dbReference>
<reference evidence="3" key="1">
    <citation type="submission" date="2024-04" db="EMBL/GenBank/DDBJ databases">
        <authorList>
            <person name="Shaw F."/>
            <person name="Minotto A."/>
        </authorList>
    </citation>
    <scope>NUCLEOTIDE SEQUENCE [LARGE SCALE GENOMIC DNA]</scope>
</reference>
<organism evidence="2 3">
    <name type="scientific">Somion occarium</name>
    <dbReference type="NCBI Taxonomy" id="3059160"/>
    <lineage>
        <taxon>Eukaryota</taxon>
        <taxon>Fungi</taxon>
        <taxon>Dikarya</taxon>
        <taxon>Basidiomycota</taxon>
        <taxon>Agaricomycotina</taxon>
        <taxon>Agaricomycetes</taxon>
        <taxon>Polyporales</taxon>
        <taxon>Cerrenaceae</taxon>
        <taxon>Somion</taxon>
    </lineage>
</organism>
<feature type="region of interest" description="Disordered" evidence="1">
    <location>
        <begin position="182"/>
        <end position="250"/>
    </location>
</feature>
<feature type="compositionally biased region" description="Polar residues" evidence="1">
    <location>
        <begin position="184"/>
        <end position="197"/>
    </location>
</feature>
<feature type="compositionally biased region" description="Basic residues" evidence="1">
    <location>
        <begin position="218"/>
        <end position="232"/>
    </location>
</feature>
<sequence>MTTFAFDNVPRLLWREFKKNRKLRKWESLPLLKLLPQGRPLFVCQNCHFANLFGILCLWCSHTCDRQPSLLPEVRRRASAPELLSEAQKEQLHRMDLPSLTFASGSRGQIVPGIYTEEAPEGRRRRHRGAAVISVEVHPSDEPNPTVDLYVRALAESNLSLLQGPRLVPSIAMVHYSGHPDNHTLGSTDPTSNSLRPSRTLRRKQRLSVLRQRSSCSLRRKAMLSSSFHKRSRSDLTSSPSLPHRPSHIRLPKQVALPRPVAPTCDVPLGHPNRPLYTAIRKNMSRPTSPTPSFTPTPLPSPPIADVQERGTRSLDLPSSRSRINSLLSSDGPQPVRMPFNPAPSGGFSLSGEMEMRSQTDVGLVSRYRFRQTRTDSRKPGDSGSLKLKVKKIQKNLKDLMTLRI</sequence>
<proteinExistence type="predicted"/>